<evidence type="ECO:0000313" key="4">
    <source>
        <dbReference type="Proteomes" id="UP000224740"/>
    </source>
</evidence>
<evidence type="ECO:0000256" key="1">
    <source>
        <dbReference type="SAM" id="SignalP"/>
    </source>
</evidence>
<dbReference type="GO" id="GO:0015562">
    <property type="term" value="F:efflux transmembrane transporter activity"/>
    <property type="evidence" value="ECO:0007669"/>
    <property type="project" value="InterPro"/>
</dbReference>
<reference evidence="2 5" key="3">
    <citation type="submission" date="2018-08" db="EMBL/GenBank/DDBJ databases">
        <title>Complete genome of the Arcobacter marinus type strain JCM 15502.</title>
        <authorList>
            <person name="Miller W.G."/>
            <person name="Yee E."/>
            <person name="Huynh S."/>
            <person name="Parker C.T."/>
        </authorList>
    </citation>
    <scope>NUCLEOTIDE SEQUENCE [LARGE SCALE GENOMIC DNA]</scope>
    <source>
        <strain evidence="2 5">JCM 15502</strain>
    </source>
</reference>
<name>A0A347TH18_9BACT</name>
<evidence type="ECO:0000313" key="3">
    <source>
        <dbReference type="EMBL" id="PHO14981.1"/>
    </source>
</evidence>
<gene>
    <name evidence="2" type="ORF">AMRN_0096</name>
    <name evidence="3" type="ORF">CPH92_09000</name>
</gene>
<dbReference type="KEGG" id="amar:AMRN_0096"/>
<dbReference type="Proteomes" id="UP000264693">
    <property type="component" value="Chromosome"/>
</dbReference>
<feature type="signal peptide" evidence="1">
    <location>
        <begin position="1"/>
        <end position="19"/>
    </location>
</feature>
<reference evidence="4" key="1">
    <citation type="submission" date="2017-09" db="EMBL/GenBank/DDBJ databases">
        <title>Arcobacter canalis sp. nov., a new species isolated from a water canal contaminated with urban sewage.</title>
        <authorList>
            <person name="Perez-Cataluna A."/>
            <person name="Salas-Masso N."/>
            <person name="Figueras M.J."/>
        </authorList>
    </citation>
    <scope>NUCLEOTIDE SEQUENCE [LARGE SCALE GENOMIC DNA]</scope>
    <source>
        <strain evidence="4">CECT 7727</strain>
    </source>
</reference>
<feature type="chain" id="PRO_5017692008" evidence="1">
    <location>
        <begin position="20"/>
        <end position="394"/>
    </location>
</feature>
<keyword evidence="1" id="KW-0732">Signal</keyword>
<protein>
    <submittedName>
        <fullName evidence="2">Outer membrane efflux protein, TolC family, putative CusC</fullName>
    </submittedName>
</protein>
<dbReference type="Gene3D" id="1.20.1600.10">
    <property type="entry name" value="Outer membrane efflux proteins (OEP)"/>
    <property type="match status" value="1"/>
</dbReference>
<dbReference type="SUPFAM" id="SSF56954">
    <property type="entry name" value="Outer membrane efflux proteins (OEP)"/>
    <property type="match status" value="1"/>
</dbReference>
<sequence length="394" mass="45449">MKKFLFVITLFISTLTANSIDTLVNSAILKNSELKSIEKSIMIANENILLATKYSNPTLSLGLTDIHTNENYNKRDLEPMQAQSIGITQAIPITDKLEINQSIQITNKTILALSLEDKKLLLKSKIYELAYKIAILKEKRDFIIKQKQNLNKIEKLQNYKYQTSNIDVKSLFDTKIASKSFDIVLNNLDTNIQTLKLNLEEITYKNIKDININTTINKKLIKLKSDNHPKIKALQQQLRLNKQQEAFEEASKTSDIKLNATYFNRREFQDYVNVSVSIPLSIYNTENIKVKKAQLQYLKTKDDLQTLKQNFIISNKILQKELDNSYKNHELISKDIISLQKAIEKSLNINNRFKNNTTKIIQNLNKTISLKIAALDEKTKYFTALSKAIYYEGK</sequence>
<dbReference type="Proteomes" id="UP000224740">
    <property type="component" value="Unassembled WGS sequence"/>
</dbReference>
<evidence type="ECO:0000313" key="2">
    <source>
        <dbReference type="EMBL" id="AXX85896.1"/>
    </source>
</evidence>
<organism evidence="2 5">
    <name type="scientific">Malaciobacter marinus</name>
    <dbReference type="NCBI Taxonomy" id="505249"/>
    <lineage>
        <taxon>Bacteria</taxon>
        <taxon>Pseudomonadati</taxon>
        <taxon>Campylobacterota</taxon>
        <taxon>Epsilonproteobacteria</taxon>
        <taxon>Campylobacterales</taxon>
        <taxon>Arcobacteraceae</taxon>
        <taxon>Malaciobacter</taxon>
    </lineage>
</organism>
<dbReference type="AlphaFoldDB" id="A0A347TH18"/>
<dbReference type="EMBL" id="CP032101">
    <property type="protein sequence ID" value="AXX85896.1"/>
    <property type="molecule type" value="Genomic_DNA"/>
</dbReference>
<evidence type="ECO:0000313" key="5">
    <source>
        <dbReference type="Proteomes" id="UP000264693"/>
    </source>
</evidence>
<reference evidence="3" key="2">
    <citation type="submission" date="2017-09" db="EMBL/GenBank/DDBJ databases">
        <authorList>
            <person name="Perez-Cataluna A."/>
            <person name="Figueras M.J."/>
            <person name="Salas-Masso N."/>
        </authorList>
    </citation>
    <scope>NUCLEOTIDE SEQUENCE</scope>
    <source>
        <strain evidence="3">CECT 7727</strain>
    </source>
</reference>
<dbReference type="EMBL" id="NXAO01000041">
    <property type="protein sequence ID" value="PHO14981.1"/>
    <property type="molecule type" value="Genomic_DNA"/>
</dbReference>
<proteinExistence type="predicted"/>
<accession>A0A347TH18</accession>
<keyword evidence="4" id="KW-1185">Reference proteome</keyword>
<dbReference type="RefSeq" id="WP_099311395.1">
    <property type="nucleotide sequence ID" value="NZ_CP032101.1"/>
</dbReference>